<organism evidence="1">
    <name type="scientific">mine drainage metagenome</name>
    <dbReference type="NCBI Taxonomy" id="410659"/>
    <lineage>
        <taxon>unclassified sequences</taxon>
        <taxon>metagenomes</taxon>
        <taxon>ecological metagenomes</taxon>
    </lineage>
</organism>
<reference evidence="1" key="1">
    <citation type="submission" date="2016-10" db="EMBL/GenBank/DDBJ databases">
        <title>Sequence of Gallionella enrichment culture.</title>
        <authorList>
            <person name="Poehlein A."/>
            <person name="Muehling M."/>
            <person name="Daniel R."/>
        </authorList>
    </citation>
    <scope>NUCLEOTIDE SEQUENCE</scope>
</reference>
<accession>A0A1J5PBG3</accession>
<evidence type="ECO:0000313" key="1">
    <source>
        <dbReference type="EMBL" id="OIQ65135.1"/>
    </source>
</evidence>
<name>A0A1J5PBG3_9ZZZZ</name>
<gene>
    <name evidence="1" type="ORF">GALL_533100</name>
</gene>
<comment type="caution">
    <text evidence="1">The sequence shown here is derived from an EMBL/GenBank/DDBJ whole genome shotgun (WGS) entry which is preliminary data.</text>
</comment>
<dbReference type="EMBL" id="MLJW01007568">
    <property type="protein sequence ID" value="OIQ65135.1"/>
    <property type="molecule type" value="Genomic_DNA"/>
</dbReference>
<dbReference type="AlphaFoldDB" id="A0A1J5PBG3"/>
<sequence length="216" mass="23282">MLVDQCCSRVACSEHVVDGGKLFEIQRHRGRDILGLGPRRSHAHGDELSDMSHLAGRKNRLLGYLEAGQAGYSADRLDPAQICGREDDIAVPLGHVDIPYPGMRQRAADKGNILQACDPDIGHVLAAPAHEAIVFLAKQTRTHPLPAASGCVRGEMAFNVRHQWPSPLEFAAGGYAATARGKIGAIASWRTPARKQNAGCNRLSATTSVFSLSRKM</sequence>
<protein>
    <submittedName>
        <fullName evidence="1">Uncharacterized protein</fullName>
    </submittedName>
</protein>
<proteinExistence type="predicted"/>